<dbReference type="InterPro" id="IPR001680">
    <property type="entry name" value="WD40_rpt"/>
</dbReference>
<keyword evidence="6" id="KW-1185">Reference proteome</keyword>
<feature type="repeat" description="WD" evidence="3">
    <location>
        <begin position="1092"/>
        <end position="1133"/>
    </location>
</feature>
<feature type="repeat" description="WD" evidence="3">
    <location>
        <begin position="1427"/>
        <end position="1468"/>
    </location>
</feature>
<comment type="caution">
    <text evidence="5">The sequence shown here is derived from an EMBL/GenBank/DDBJ whole genome shotgun (WGS) entry which is preliminary data.</text>
</comment>
<name>A0A9P6MZQ5_9FUNG</name>
<dbReference type="Pfam" id="PF00400">
    <property type="entry name" value="WD40"/>
    <property type="match status" value="15"/>
</dbReference>
<feature type="repeat" description="WD" evidence="3">
    <location>
        <begin position="1344"/>
        <end position="1385"/>
    </location>
</feature>
<dbReference type="PROSITE" id="PS50294">
    <property type="entry name" value="WD_REPEATS_REGION"/>
    <property type="match status" value="15"/>
</dbReference>
<dbReference type="PROSITE" id="PS50082">
    <property type="entry name" value="WD_REPEATS_2"/>
    <property type="match status" value="15"/>
</dbReference>
<dbReference type="SUPFAM" id="SSF50978">
    <property type="entry name" value="WD40 repeat-like"/>
    <property type="match status" value="2"/>
</dbReference>
<dbReference type="SUPFAM" id="SSF52540">
    <property type="entry name" value="P-loop containing nucleoside triphosphate hydrolases"/>
    <property type="match status" value="1"/>
</dbReference>
<dbReference type="Gene3D" id="3.40.50.300">
    <property type="entry name" value="P-loop containing nucleotide triphosphate hydrolases"/>
    <property type="match status" value="1"/>
</dbReference>
<evidence type="ECO:0000259" key="4">
    <source>
        <dbReference type="Pfam" id="PF23948"/>
    </source>
</evidence>
<evidence type="ECO:0000256" key="2">
    <source>
        <dbReference type="ARBA" id="ARBA00022737"/>
    </source>
</evidence>
<reference evidence="5" key="1">
    <citation type="journal article" date="2020" name="Fungal Divers.">
        <title>Resolving the Mortierellaceae phylogeny through synthesis of multi-gene phylogenetics and phylogenomics.</title>
        <authorList>
            <person name="Vandepol N."/>
            <person name="Liber J."/>
            <person name="Desiro A."/>
            <person name="Na H."/>
            <person name="Kennedy M."/>
            <person name="Barry K."/>
            <person name="Grigoriev I.V."/>
            <person name="Miller A.N."/>
            <person name="O'Donnell K."/>
            <person name="Stajich J.E."/>
            <person name="Bonito G."/>
        </authorList>
    </citation>
    <scope>NUCLEOTIDE SEQUENCE</scope>
    <source>
        <strain evidence="5">NRRL 2769</strain>
    </source>
</reference>
<dbReference type="SUPFAM" id="SSF141571">
    <property type="entry name" value="Pentapeptide repeat-like"/>
    <property type="match status" value="1"/>
</dbReference>
<dbReference type="SMART" id="SM00320">
    <property type="entry name" value="WD40"/>
    <property type="match status" value="16"/>
</dbReference>
<feature type="repeat" description="WD" evidence="3">
    <location>
        <begin position="1260"/>
        <end position="1301"/>
    </location>
</feature>
<dbReference type="InterPro" id="IPR019775">
    <property type="entry name" value="WD40_repeat_CS"/>
</dbReference>
<dbReference type="Gene3D" id="2.130.10.10">
    <property type="entry name" value="YVTN repeat-like/Quinoprotein amine dehydrogenase"/>
    <property type="match status" value="8"/>
</dbReference>
<feature type="repeat" description="WD" evidence="3">
    <location>
        <begin position="1683"/>
        <end position="1726"/>
    </location>
</feature>
<proteinExistence type="predicted"/>
<dbReference type="InterPro" id="IPR056251">
    <property type="entry name" value="Arm_rpt_dom"/>
</dbReference>
<evidence type="ECO:0000256" key="1">
    <source>
        <dbReference type="ARBA" id="ARBA00022574"/>
    </source>
</evidence>
<dbReference type="SUPFAM" id="SSF48371">
    <property type="entry name" value="ARM repeat"/>
    <property type="match status" value="1"/>
</dbReference>
<sequence>MQQVNLGSNAMLQPTKDVVQAPQRIFDQDIVLPAVNYALPVAASNISSTPQLAYCLSLLRSSSVSEVELDWLQTKVSDLDEQNRFKTLSTDLIRAFVRDELKKAEVVAEVVCLAAVLDQDDFSALLKAFVNGIEQSVLLKVHLIDGLAQLVRNAAPGYIDTDDLVKVLELLDTRLNETHEQSTEHIYRLTSALSRVLDSMVDAQVKGLKREQLHEPLSAYLKKLQDSSDPSLVYQAAYGYQALQYIPDDETILQARVRRTRKIISGISGVVSAVKAIDLNHFIEGLQSIQGGLAGANSAIGLLYDAYDNAKALAESGQGLLQSLKEGFSFSRKSAWYPALRGLDILLQEGKLVEFEKLIREAPCRKDVAFHWGVCQRLGEIAFSPLWGANARQRAIAFLEELYKDESVWGQQAHIKLLILQILTQLADSSDNVASQARKLLGELETNVDTVEQALPQDSPKEYSEYSSRYPFMVSLAPQTSPLLACVQNKSDLETPLRKLKRDRTNGRSKDVYISPRAKANLRATEDFDLNSKVQEFLESNKKVFLLLGDSGAGKSTFNRTLEIHLWDKYENVDGRIPVFVHLPTIDKPEYDLIAKQLRRANFTEEQIQELKASREFILICDGYDESQQTRNLYTSNQLNQTGGWRARMIISCRTEYIGVDYKESFQPTDKDHGSLPELFQEAVITPFNKDQIRDYINQYITLCKPSWEPEDYQRALKEIPNLQDLVKNPFLLKLALEVLPQLVDRASDFSLARVTRVGLYDEFVAQWLERGKVRLMDVELSPDDKEAFKTLSASGFKQHGTTYLKELTTAIYDNQNGKPVFSYVEPGDLRTWKEAFFGREDGKNLLLEAMPLICSGNQYWFIHRSVLEYGLTLAVFDPSEQGERDDEPTLSVSRRGSAASILSFEAPSLAEDSADSADSARQALLDSPLGRRNFVKERSILQFLVERVQQQPGFKVQLHAVIEESKTDKKWRIAAANAITLLVKAGVQFNQADLRDINIPGADISNGVFDSAQLQGSDLRKVNLQNAWLRQADLSGAQLSGVLFGELPYLKENSSIESCAYSPDGSKFAVGLADGDISLYETLNWSKVGELKGHTKDVCCLAFSVTSDRLASGSNDMTVRLWDTDTFNCIHTFEGHRSNVASVAYSPKGDQLASGSDDKTLKLWNVENGNCIHTLLGHIGEVVTVQYSPDGDQVVSGSKDKLVKLWDVGTGNCIQSLKGHSGAIARVLYSPKGDHFISASLDCTLRLWDAGTGGCVHILRGHGSSVISVAYSPKGNQIASGSWDNTVRMWDIETGACVHTLEGHSDWVHTVAYSSKGDRIASGSDDFTVRLWDVESGSCIQTLQGQNLKVTSVLYSPDGNQIASGSSDKTVRLWDVKTINYVQTPHGHDNCVVSVRYSPNGCQIASGSDDCTVRLWDVETGNCVKTLEHSQRVASIAYSPKGNELVSGSWDWKVRLWDVETGNCAHILQGHGDSVRCVLYSPRGDQVASGSDDSTVRLWDVETGECIHILEGHEGYVNCIAYSPNGDQIASASDDYTVMLWDVKTGEWLRSFEGHDKEVTSVYFSPAGSHIASASWDRAVRLWNVETAECVHTLEAQGEDVSKELSVIAYSPKGNQVASASEDGTVRLWDVDTGDCIHALEGHEGSMVCIEYSPLGDRIASGGYDGTLRLWSVETGECLVVISGFNGAVVCVAWEDTSHGQYLLTGSEDKSVRRWQITKEQDEYRALLSWSSSHDGLTAAGATFHDLNDLGEVNRALLCQRGALITPSSAQ</sequence>
<dbReference type="PANTHER" id="PTHR44156">
    <property type="entry name" value="SUPERNUMERARY LIMBS, ISOFORM B-RELATED"/>
    <property type="match status" value="1"/>
</dbReference>
<dbReference type="Proteomes" id="UP000703661">
    <property type="component" value="Unassembled WGS sequence"/>
</dbReference>
<keyword evidence="1 3" id="KW-0853">WD repeat</keyword>
<evidence type="ECO:0000313" key="6">
    <source>
        <dbReference type="Proteomes" id="UP000703661"/>
    </source>
</evidence>
<dbReference type="InterPro" id="IPR036322">
    <property type="entry name" value="WD40_repeat_dom_sf"/>
</dbReference>
<dbReference type="InterPro" id="IPR001646">
    <property type="entry name" value="5peptide_repeat"/>
</dbReference>
<feature type="repeat" description="WD" evidence="3">
    <location>
        <begin position="1302"/>
        <end position="1343"/>
    </location>
</feature>
<feature type="repeat" description="WD" evidence="3">
    <location>
        <begin position="1218"/>
        <end position="1259"/>
    </location>
</feature>
<keyword evidence="2" id="KW-0677">Repeat</keyword>
<dbReference type="PROSITE" id="PS00678">
    <property type="entry name" value="WD_REPEATS_1"/>
    <property type="match status" value="12"/>
</dbReference>
<organism evidence="5 6">
    <name type="scientific">Entomortierella chlamydospora</name>
    <dbReference type="NCBI Taxonomy" id="101097"/>
    <lineage>
        <taxon>Eukaryota</taxon>
        <taxon>Fungi</taxon>
        <taxon>Fungi incertae sedis</taxon>
        <taxon>Mucoromycota</taxon>
        <taxon>Mortierellomycotina</taxon>
        <taxon>Mortierellomycetes</taxon>
        <taxon>Mortierellales</taxon>
        <taxon>Mortierellaceae</taxon>
        <taxon>Entomortierella</taxon>
    </lineage>
</organism>
<dbReference type="Pfam" id="PF23948">
    <property type="entry name" value="ARM_5"/>
    <property type="match status" value="1"/>
</dbReference>
<dbReference type="Gene3D" id="2.160.20.80">
    <property type="entry name" value="E3 ubiquitin-protein ligase SopA"/>
    <property type="match status" value="1"/>
</dbReference>
<dbReference type="EMBL" id="JAAAID010000299">
    <property type="protein sequence ID" value="KAG0019265.1"/>
    <property type="molecule type" value="Genomic_DNA"/>
</dbReference>
<protein>
    <recommendedName>
        <fullName evidence="4">Arm-like repeat domain-containing protein</fullName>
    </recommendedName>
</protein>
<dbReference type="InterPro" id="IPR027417">
    <property type="entry name" value="P-loop_NTPase"/>
</dbReference>
<accession>A0A9P6MZQ5</accession>
<feature type="repeat" description="WD" evidence="3">
    <location>
        <begin position="1176"/>
        <end position="1217"/>
    </location>
</feature>
<dbReference type="Pfam" id="PF00805">
    <property type="entry name" value="Pentapeptide"/>
    <property type="match status" value="1"/>
</dbReference>
<evidence type="ECO:0000256" key="3">
    <source>
        <dbReference type="PROSITE-ProRule" id="PRU00221"/>
    </source>
</evidence>
<dbReference type="InterPro" id="IPR015943">
    <property type="entry name" value="WD40/YVTN_repeat-like_dom_sf"/>
</dbReference>
<feature type="domain" description="Arm-like repeat" evidence="4">
    <location>
        <begin position="72"/>
        <end position="434"/>
    </location>
</feature>
<dbReference type="PRINTS" id="PR00320">
    <property type="entry name" value="GPROTEINBRPT"/>
</dbReference>
<dbReference type="InterPro" id="IPR020472">
    <property type="entry name" value="WD40_PAC1"/>
</dbReference>
<gene>
    <name evidence="5" type="ORF">BGZ80_006045</name>
</gene>
<dbReference type="InterPro" id="IPR011047">
    <property type="entry name" value="Quinoprotein_ADH-like_sf"/>
</dbReference>
<dbReference type="SUPFAM" id="SSF50998">
    <property type="entry name" value="Quinoprotein alcohol dehydrogenase-like"/>
    <property type="match status" value="1"/>
</dbReference>
<feature type="repeat" description="WD" evidence="3">
    <location>
        <begin position="1134"/>
        <end position="1175"/>
    </location>
</feature>
<dbReference type="CDD" id="cd00200">
    <property type="entry name" value="WD40"/>
    <property type="match status" value="2"/>
</dbReference>
<dbReference type="InterPro" id="IPR053299">
    <property type="entry name" value="ASTRA_WD_repeat"/>
</dbReference>
<feature type="repeat" description="WD" evidence="3">
    <location>
        <begin position="1511"/>
        <end position="1552"/>
    </location>
</feature>
<feature type="repeat" description="WD" evidence="3">
    <location>
        <begin position="1609"/>
        <end position="1640"/>
    </location>
</feature>
<feature type="repeat" description="WD" evidence="3">
    <location>
        <begin position="1553"/>
        <end position="1594"/>
    </location>
</feature>
<feature type="repeat" description="WD" evidence="3">
    <location>
        <begin position="1469"/>
        <end position="1510"/>
    </location>
</feature>
<feature type="repeat" description="WD" evidence="3">
    <location>
        <begin position="1641"/>
        <end position="1682"/>
    </location>
</feature>
<evidence type="ECO:0000313" key="5">
    <source>
        <dbReference type="EMBL" id="KAG0019265.1"/>
    </source>
</evidence>
<dbReference type="InterPro" id="IPR016024">
    <property type="entry name" value="ARM-type_fold"/>
</dbReference>
<feature type="repeat" description="WD" evidence="3">
    <location>
        <begin position="1386"/>
        <end position="1427"/>
    </location>
</feature>